<dbReference type="AlphaFoldDB" id="Q30RY3"/>
<dbReference type="InterPro" id="IPR011006">
    <property type="entry name" value="CheY-like_superfamily"/>
</dbReference>
<dbReference type="PANTHER" id="PTHR44591:SF25">
    <property type="entry name" value="CHEMOTAXIS TWO-COMPONENT RESPONSE REGULATOR"/>
    <property type="match status" value="1"/>
</dbReference>
<dbReference type="SUPFAM" id="SSF52172">
    <property type="entry name" value="CheY-like"/>
    <property type="match status" value="1"/>
</dbReference>
<reference evidence="7 8" key="1">
    <citation type="journal article" date="2008" name="Appl. Environ. Microbiol.">
        <title>Genome of the epsilonproteobacterial chemolithoautotroph Sulfurimonas denitrificans.</title>
        <authorList>
            <person name="Sievert S.M."/>
            <person name="Scott K.M."/>
            <person name="Klotz M.G."/>
            <person name="Chain P.S.G."/>
            <person name="Hauser L.J."/>
            <person name="Hemp J."/>
            <person name="Huegler M."/>
            <person name="Land M."/>
            <person name="Lapidus A."/>
            <person name="Larimer F.W."/>
            <person name="Lucas S."/>
            <person name="Malfatti S.A."/>
            <person name="Meyer F."/>
            <person name="Paulsen I.T."/>
            <person name="Ren Q."/>
            <person name="Simon J."/>
            <person name="Bailey K."/>
            <person name="Diaz E."/>
            <person name="Fitzpatrick K.A."/>
            <person name="Glover B."/>
            <person name="Gwatney N."/>
            <person name="Korajkic A."/>
            <person name="Long A."/>
            <person name="Mobberley J.M."/>
            <person name="Pantry S.N."/>
            <person name="Pazder G."/>
            <person name="Peterson S."/>
            <person name="Quintanilla J.D."/>
            <person name="Sprinkle R."/>
            <person name="Stephens J."/>
            <person name="Thomas P."/>
            <person name="Vaughn R."/>
            <person name="Weber M.J."/>
            <person name="Wooten L.L."/>
        </authorList>
    </citation>
    <scope>NUCLEOTIDE SEQUENCE [LARGE SCALE GENOMIC DNA]</scope>
    <source>
        <strain evidence="8">ATCC 33889 / DSM 1251</strain>
    </source>
</reference>
<keyword evidence="2" id="KW-0145">Chemotaxis</keyword>
<dbReference type="InterPro" id="IPR001789">
    <property type="entry name" value="Sig_transdc_resp-reg_receiver"/>
</dbReference>
<dbReference type="SMART" id="SM00448">
    <property type="entry name" value="REC"/>
    <property type="match status" value="1"/>
</dbReference>
<dbReference type="GO" id="GO:0097588">
    <property type="term" value="P:archaeal or bacterial-type flagellum-dependent cell motility"/>
    <property type="evidence" value="ECO:0007669"/>
    <property type="project" value="UniProtKB-KW"/>
</dbReference>
<dbReference type="HOGENOM" id="CLU_000445_69_17_7"/>
<feature type="modified residue" description="4-aspartylphosphate" evidence="5">
    <location>
        <position position="59"/>
    </location>
</feature>
<gene>
    <name evidence="7" type="ordered locus">Suden_0970</name>
</gene>
<dbReference type="PANTHER" id="PTHR44591">
    <property type="entry name" value="STRESS RESPONSE REGULATOR PROTEIN 1"/>
    <property type="match status" value="1"/>
</dbReference>
<evidence type="ECO:0000256" key="3">
    <source>
        <dbReference type="ARBA" id="ARBA00022553"/>
    </source>
</evidence>
<dbReference type="Gene3D" id="3.40.50.2300">
    <property type="match status" value="1"/>
</dbReference>
<organism evidence="7 8">
    <name type="scientific">Sulfurimonas denitrificans (strain ATCC 33889 / DSM 1251)</name>
    <name type="common">Thiomicrospira denitrificans (strain ATCC 33889 / DSM 1251)</name>
    <dbReference type="NCBI Taxonomy" id="326298"/>
    <lineage>
        <taxon>Bacteria</taxon>
        <taxon>Pseudomonadati</taxon>
        <taxon>Campylobacterota</taxon>
        <taxon>Epsilonproteobacteria</taxon>
        <taxon>Campylobacterales</taxon>
        <taxon>Sulfurimonadaceae</taxon>
        <taxon>Sulfurimonas</taxon>
    </lineage>
</organism>
<dbReference type="GO" id="GO:0000160">
    <property type="term" value="P:phosphorelay signal transduction system"/>
    <property type="evidence" value="ECO:0007669"/>
    <property type="project" value="InterPro"/>
</dbReference>
<dbReference type="RefSeq" id="WP_011372600.1">
    <property type="nucleotide sequence ID" value="NC_007575.1"/>
</dbReference>
<dbReference type="InterPro" id="IPR050595">
    <property type="entry name" value="Bact_response_regulator"/>
</dbReference>
<evidence type="ECO:0000313" key="8">
    <source>
        <dbReference type="Proteomes" id="UP000002714"/>
    </source>
</evidence>
<dbReference type="GO" id="GO:0006935">
    <property type="term" value="P:chemotaxis"/>
    <property type="evidence" value="ECO:0007669"/>
    <property type="project" value="UniProtKB-KW"/>
</dbReference>
<dbReference type="Pfam" id="PF00072">
    <property type="entry name" value="Response_reg"/>
    <property type="match status" value="1"/>
</dbReference>
<evidence type="ECO:0000256" key="2">
    <source>
        <dbReference type="ARBA" id="ARBA00022500"/>
    </source>
</evidence>
<evidence type="ECO:0000259" key="6">
    <source>
        <dbReference type="PROSITE" id="PS50110"/>
    </source>
</evidence>
<accession>Q30RY3</accession>
<dbReference type="OrthoDB" id="9786548at2"/>
<name>Q30RY3_SULDN</name>
<dbReference type="EMBL" id="CP000153">
    <property type="protein sequence ID" value="ABB44248.1"/>
    <property type="molecule type" value="Genomic_DNA"/>
</dbReference>
<comment type="cofactor">
    <cofactor evidence="1">
        <name>Mg(2+)</name>
        <dbReference type="ChEBI" id="CHEBI:18420"/>
    </cofactor>
</comment>
<dbReference type="PROSITE" id="PS50110">
    <property type="entry name" value="RESPONSE_REGULATORY"/>
    <property type="match status" value="1"/>
</dbReference>
<keyword evidence="3 5" id="KW-0597">Phosphoprotein</keyword>
<evidence type="ECO:0000256" key="4">
    <source>
        <dbReference type="ARBA" id="ARBA00022779"/>
    </source>
</evidence>
<dbReference type="KEGG" id="tdn:Suden_0970"/>
<sequence>MLKKVVFVDDSKAVLASVELAVEELVANGSISFDTYSNPAEFLEKVTSGSVDYDLLFTDINMPQMSGLELSKKLKDIASIRQKPILALTTENSTEIKQTGKDIGIAGWVVKPFSNDKIVLAIKKVLGI</sequence>
<keyword evidence="4" id="KW-0283">Flagellar rotation</keyword>
<proteinExistence type="predicted"/>
<dbReference type="eggNOG" id="COG0745">
    <property type="taxonomic scope" value="Bacteria"/>
</dbReference>
<keyword evidence="8" id="KW-1185">Reference proteome</keyword>
<dbReference type="Proteomes" id="UP000002714">
    <property type="component" value="Chromosome"/>
</dbReference>
<evidence type="ECO:0000256" key="1">
    <source>
        <dbReference type="ARBA" id="ARBA00001946"/>
    </source>
</evidence>
<dbReference type="STRING" id="326298.Suden_0970"/>
<evidence type="ECO:0000256" key="5">
    <source>
        <dbReference type="PROSITE-ProRule" id="PRU00169"/>
    </source>
</evidence>
<evidence type="ECO:0000313" key="7">
    <source>
        <dbReference type="EMBL" id="ABB44248.1"/>
    </source>
</evidence>
<protein>
    <submittedName>
        <fullName evidence="7">Response regulator receiver domain protein (CheY-like)</fullName>
    </submittedName>
</protein>
<feature type="domain" description="Response regulatory" evidence="6">
    <location>
        <begin position="4"/>
        <end position="126"/>
    </location>
</feature>